<sequence length="110" mass="12132">MSTVKLPRLRTRDELLKSSPELQKLFGEDPEAADSMAPFTMPAKPPSRGIAGTTIRHIATTGKTSGMDTPRGELEELTEEELLKLELEKVKMERKTLVQSILAARDQAGL</sequence>
<proteinExistence type="predicted"/>
<feature type="region of interest" description="Disordered" evidence="1">
    <location>
        <begin position="28"/>
        <end position="52"/>
    </location>
</feature>
<keyword evidence="3" id="KW-1185">Reference proteome</keyword>
<organism evidence="2 3">
    <name type="scientific">Dunaliella salina</name>
    <name type="common">Green alga</name>
    <name type="synonym">Protococcus salinus</name>
    <dbReference type="NCBI Taxonomy" id="3046"/>
    <lineage>
        <taxon>Eukaryota</taxon>
        <taxon>Viridiplantae</taxon>
        <taxon>Chlorophyta</taxon>
        <taxon>core chlorophytes</taxon>
        <taxon>Chlorophyceae</taxon>
        <taxon>CS clade</taxon>
        <taxon>Chlamydomonadales</taxon>
        <taxon>Dunaliellaceae</taxon>
        <taxon>Dunaliella</taxon>
    </lineage>
</organism>
<dbReference type="EMBL" id="MU070028">
    <property type="protein sequence ID" value="KAF5830573.1"/>
    <property type="molecule type" value="Genomic_DNA"/>
</dbReference>
<dbReference type="Proteomes" id="UP000815325">
    <property type="component" value="Unassembled WGS sequence"/>
</dbReference>
<evidence type="ECO:0000256" key="1">
    <source>
        <dbReference type="SAM" id="MobiDB-lite"/>
    </source>
</evidence>
<reference evidence="2" key="1">
    <citation type="submission" date="2017-08" db="EMBL/GenBank/DDBJ databases">
        <authorList>
            <person name="Polle J.E."/>
            <person name="Barry K."/>
            <person name="Cushman J."/>
            <person name="Schmutz J."/>
            <person name="Tran D."/>
            <person name="Hathwaick L.T."/>
            <person name="Yim W.C."/>
            <person name="Jenkins J."/>
            <person name="Mckie-Krisberg Z.M."/>
            <person name="Prochnik S."/>
            <person name="Lindquist E."/>
            <person name="Dockter R.B."/>
            <person name="Adam C."/>
            <person name="Molina H."/>
            <person name="Bunkerborg J."/>
            <person name="Jin E."/>
            <person name="Buchheim M."/>
            <person name="Magnuson J."/>
        </authorList>
    </citation>
    <scope>NUCLEOTIDE SEQUENCE</scope>
    <source>
        <strain evidence="2">CCAP 19/18</strain>
    </source>
</reference>
<evidence type="ECO:0000313" key="2">
    <source>
        <dbReference type="EMBL" id="KAF5830573.1"/>
    </source>
</evidence>
<evidence type="ECO:0008006" key="4">
    <source>
        <dbReference type="Google" id="ProtNLM"/>
    </source>
</evidence>
<name>A0ABQ7G7J9_DUNSA</name>
<evidence type="ECO:0000313" key="3">
    <source>
        <dbReference type="Proteomes" id="UP000815325"/>
    </source>
</evidence>
<protein>
    <recommendedName>
        <fullName evidence="4">Encoded protein</fullName>
    </recommendedName>
</protein>
<comment type="caution">
    <text evidence="2">The sequence shown here is derived from an EMBL/GenBank/DDBJ whole genome shotgun (WGS) entry which is preliminary data.</text>
</comment>
<gene>
    <name evidence="2" type="ORF">DUNSADRAFT_14339</name>
</gene>
<accession>A0ABQ7G7J9</accession>